<dbReference type="EMBL" id="JAUHQB010000008">
    <property type="protein sequence ID" value="MDN4484074.1"/>
    <property type="molecule type" value="Genomic_DNA"/>
</dbReference>
<feature type="compositionally biased region" description="Basic and acidic residues" evidence="1">
    <location>
        <begin position="60"/>
        <end position="72"/>
    </location>
</feature>
<sequence length="72" mass="7609">MDVSIIIGIVAGVIVLAAVVWVIVSTLRAKPKPPEDPGRGPTGQSEDPTIGTPSETSTPHWDRRPEGREGPL</sequence>
<feature type="compositionally biased region" description="Polar residues" evidence="1">
    <location>
        <begin position="42"/>
        <end position="59"/>
    </location>
</feature>
<feature type="region of interest" description="Disordered" evidence="1">
    <location>
        <begin position="29"/>
        <end position="72"/>
    </location>
</feature>
<keyword evidence="2" id="KW-0812">Transmembrane</keyword>
<protein>
    <submittedName>
        <fullName evidence="3">Uncharacterized protein</fullName>
    </submittedName>
</protein>
<name>A0AB35MJW1_9MICO</name>
<keyword evidence="2" id="KW-1133">Transmembrane helix</keyword>
<proteinExistence type="predicted"/>
<keyword evidence="2" id="KW-0472">Membrane</keyword>
<evidence type="ECO:0000256" key="2">
    <source>
        <dbReference type="SAM" id="Phobius"/>
    </source>
</evidence>
<dbReference type="Proteomes" id="UP001172756">
    <property type="component" value="Unassembled WGS sequence"/>
</dbReference>
<reference evidence="3 4" key="1">
    <citation type="submission" date="2023-06" db="EMBL/GenBank/DDBJ databases">
        <title>SYSU T0a273.</title>
        <authorList>
            <person name="Gao L."/>
            <person name="Fang B.-Z."/>
            <person name="Li W.-J."/>
        </authorList>
    </citation>
    <scope>NUCLEOTIDE SEQUENCE [LARGE SCALE GENOMIC DNA]</scope>
    <source>
        <strain evidence="3 4">SYSU T0a273</strain>
    </source>
</reference>
<evidence type="ECO:0000256" key="1">
    <source>
        <dbReference type="SAM" id="MobiDB-lite"/>
    </source>
</evidence>
<organism evidence="3 4">
    <name type="scientific">Demequina lignilytica</name>
    <dbReference type="NCBI Taxonomy" id="3051663"/>
    <lineage>
        <taxon>Bacteria</taxon>
        <taxon>Bacillati</taxon>
        <taxon>Actinomycetota</taxon>
        <taxon>Actinomycetes</taxon>
        <taxon>Micrococcales</taxon>
        <taxon>Demequinaceae</taxon>
        <taxon>Demequina</taxon>
    </lineage>
</organism>
<comment type="caution">
    <text evidence="3">The sequence shown here is derived from an EMBL/GenBank/DDBJ whole genome shotgun (WGS) entry which is preliminary data.</text>
</comment>
<feature type="transmembrane region" description="Helical" evidence="2">
    <location>
        <begin position="6"/>
        <end position="24"/>
    </location>
</feature>
<accession>A0AB35MJW1</accession>
<evidence type="ECO:0000313" key="4">
    <source>
        <dbReference type="Proteomes" id="UP001172756"/>
    </source>
</evidence>
<dbReference type="AlphaFoldDB" id="A0AB35MJW1"/>
<gene>
    <name evidence="3" type="ORF">QQ002_11035</name>
</gene>
<evidence type="ECO:0000313" key="3">
    <source>
        <dbReference type="EMBL" id="MDN4484074.1"/>
    </source>
</evidence>
<dbReference type="RefSeq" id="WP_301152778.1">
    <property type="nucleotide sequence ID" value="NZ_JAUHPZ010000002.1"/>
</dbReference>